<dbReference type="eggNOG" id="COG1028">
    <property type="taxonomic scope" value="Bacteria"/>
</dbReference>
<accession>U2KSL3</accession>
<proteinExistence type="inferred from homology"/>
<comment type="similarity">
    <text evidence="1">Belongs to the short-chain dehydrogenases/reductases (SDR) family.</text>
</comment>
<evidence type="ECO:0000313" key="4">
    <source>
        <dbReference type="Proteomes" id="UP000016412"/>
    </source>
</evidence>
<dbReference type="EMBL" id="AVQI01000056">
    <property type="protein sequence ID" value="ERK01472.1"/>
    <property type="molecule type" value="Genomic_DNA"/>
</dbReference>
<dbReference type="PATRIC" id="fig|1125725.3.peg.2339"/>
<dbReference type="PANTHER" id="PTHR42760">
    <property type="entry name" value="SHORT-CHAIN DEHYDROGENASES/REDUCTASES FAMILY MEMBER"/>
    <property type="match status" value="1"/>
</dbReference>
<keyword evidence="5" id="KW-1185">Reference proteome</keyword>
<dbReference type="RefSeq" id="WP_021331326.1">
    <property type="nucleotide sequence ID" value="NZ_AUZJ01000061.1"/>
</dbReference>
<protein>
    <submittedName>
        <fullName evidence="2">KR domain protein</fullName>
    </submittedName>
</protein>
<evidence type="ECO:0000313" key="5">
    <source>
        <dbReference type="Proteomes" id="UP000016646"/>
    </source>
</evidence>
<dbReference type="OrthoDB" id="9803333at2"/>
<evidence type="ECO:0000313" key="3">
    <source>
        <dbReference type="EMBL" id="ERK01472.1"/>
    </source>
</evidence>
<sequence>MGSTEALFRLDNKIAVVTGGYTGLGRDIVDAFLEYGAKVVFTSRELSRAERVAKLIDGNAYAYELDQTNYASCQALADTVVRQFGRIDILVNNAGGGSGKGECNFLKRDPAAIKAMIDSNLVGVLYCCQTAARYMAEQKSGCIINLASIAALVGRNRAMYHRAHKMEQPIEYAAAKSGILGLTRDLAAFMAPYNVRVNALSPGGFDKGELSPAFLEEYSALTPLGHMGVLHKDIKGAAVFLASEASSYVTGHNLVIDGGFSECR</sequence>
<name>U2KSL3_TRESO</name>
<evidence type="ECO:0000313" key="2">
    <source>
        <dbReference type="EMBL" id="ERF59719.1"/>
    </source>
</evidence>
<gene>
    <name evidence="3" type="ORF">HMPREF0860_1441</name>
    <name evidence="2" type="ORF">HMPREF1325_0740</name>
</gene>
<dbReference type="InterPro" id="IPR002347">
    <property type="entry name" value="SDR_fam"/>
</dbReference>
<dbReference type="SUPFAM" id="SSF51735">
    <property type="entry name" value="NAD(P)-binding Rossmann-fold domains"/>
    <property type="match status" value="1"/>
</dbReference>
<dbReference type="GO" id="GO:0016616">
    <property type="term" value="F:oxidoreductase activity, acting on the CH-OH group of donors, NAD or NADP as acceptor"/>
    <property type="evidence" value="ECO:0007669"/>
    <property type="project" value="TreeGrafter"/>
</dbReference>
<dbReference type="PRINTS" id="PR00081">
    <property type="entry name" value="GDHRDH"/>
</dbReference>
<dbReference type="AlphaFoldDB" id="U2KSL3"/>
<reference evidence="4 5" key="1">
    <citation type="submission" date="2013-08" db="EMBL/GenBank/DDBJ databases">
        <authorList>
            <person name="Durkin A.S."/>
            <person name="Haft D.R."/>
            <person name="McCorrison J."/>
            <person name="Torralba M."/>
            <person name="Gillis M."/>
            <person name="Haft D.H."/>
            <person name="Methe B."/>
            <person name="Sutton G."/>
            <person name="Nelson K.E."/>
        </authorList>
    </citation>
    <scope>NUCLEOTIDE SEQUENCE [LARGE SCALE GENOMIC DNA]</scope>
    <source>
        <strain evidence="3 5">ATCC 35536</strain>
        <strain evidence="2 4">VPI DR56BR1116</strain>
    </source>
</reference>
<dbReference type="EMBL" id="AUZJ01000061">
    <property type="protein sequence ID" value="ERF59719.1"/>
    <property type="molecule type" value="Genomic_DNA"/>
</dbReference>
<dbReference type="Gene3D" id="3.40.50.720">
    <property type="entry name" value="NAD(P)-binding Rossmann-like Domain"/>
    <property type="match status" value="1"/>
</dbReference>
<dbReference type="Pfam" id="PF13561">
    <property type="entry name" value="adh_short_C2"/>
    <property type="match status" value="1"/>
</dbReference>
<dbReference type="InterPro" id="IPR036291">
    <property type="entry name" value="NAD(P)-bd_dom_sf"/>
</dbReference>
<dbReference type="Proteomes" id="UP000016646">
    <property type="component" value="Unassembled WGS sequence"/>
</dbReference>
<dbReference type="FunFam" id="3.40.50.720:FF:000084">
    <property type="entry name" value="Short-chain dehydrogenase reductase"/>
    <property type="match status" value="1"/>
</dbReference>
<dbReference type="PRINTS" id="PR00080">
    <property type="entry name" value="SDRFAMILY"/>
</dbReference>
<organism evidence="2 4">
    <name type="scientific">Treponema socranskii subsp. socranskii VPI DR56BR1116 = ATCC 35536</name>
    <dbReference type="NCBI Taxonomy" id="1125725"/>
    <lineage>
        <taxon>Bacteria</taxon>
        <taxon>Pseudomonadati</taxon>
        <taxon>Spirochaetota</taxon>
        <taxon>Spirochaetia</taxon>
        <taxon>Spirochaetales</taxon>
        <taxon>Treponemataceae</taxon>
        <taxon>Treponema</taxon>
    </lineage>
</organism>
<dbReference type="STRING" id="1125725.HMPREF1325_0740"/>
<comment type="caution">
    <text evidence="2">The sequence shown here is derived from an EMBL/GenBank/DDBJ whole genome shotgun (WGS) entry which is preliminary data.</text>
</comment>
<dbReference type="Proteomes" id="UP000016412">
    <property type="component" value="Unassembled WGS sequence"/>
</dbReference>
<evidence type="ECO:0000256" key="1">
    <source>
        <dbReference type="ARBA" id="ARBA00006484"/>
    </source>
</evidence>